<accession>A0A1H9IJB4</accession>
<dbReference type="InterPro" id="IPR008921">
    <property type="entry name" value="DNA_pol3_clamp-load_cplx_C"/>
</dbReference>
<proteinExistence type="predicted"/>
<organism evidence="9 10">
    <name type="scientific">Amphritea atlantica</name>
    <dbReference type="NCBI Taxonomy" id="355243"/>
    <lineage>
        <taxon>Bacteria</taxon>
        <taxon>Pseudomonadati</taxon>
        <taxon>Pseudomonadota</taxon>
        <taxon>Gammaproteobacteria</taxon>
        <taxon>Oceanospirillales</taxon>
        <taxon>Oceanospirillaceae</taxon>
        <taxon>Amphritea</taxon>
    </lineage>
</organism>
<keyword evidence="5" id="KW-0235">DNA replication</keyword>
<dbReference type="PANTHER" id="PTHR11669">
    <property type="entry name" value="REPLICATION FACTOR C / DNA POLYMERASE III GAMMA-TAU SUBUNIT"/>
    <property type="match status" value="1"/>
</dbReference>
<dbReference type="Pfam" id="PF13177">
    <property type="entry name" value="DNA_pol3_delta2"/>
    <property type="match status" value="1"/>
</dbReference>
<dbReference type="SUPFAM" id="SSF48019">
    <property type="entry name" value="post-AAA+ oligomerization domain-like"/>
    <property type="match status" value="1"/>
</dbReference>
<dbReference type="EMBL" id="FOGB01000007">
    <property type="protein sequence ID" value="SEQ74693.1"/>
    <property type="molecule type" value="Genomic_DNA"/>
</dbReference>
<feature type="domain" description="DNA polymerase III delta subunit C-terminal" evidence="8">
    <location>
        <begin position="219"/>
        <end position="332"/>
    </location>
</feature>
<keyword evidence="6" id="KW-0239">DNA-directed DNA polymerase</keyword>
<dbReference type="STRING" id="355243.SAMN03080615_02596"/>
<dbReference type="OrthoDB" id="9811073at2"/>
<comment type="catalytic activity">
    <reaction evidence="7">
        <text>DNA(n) + a 2'-deoxyribonucleoside 5'-triphosphate = DNA(n+1) + diphosphate</text>
        <dbReference type="Rhea" id="RHEA:22508"/>
        <dbReference type="Rhea" id="RHEA-COMP:17339"/>
        <dbReference type="Rhea" id="RHEA-COMP:17340"/>
        <dbReference type="ChEBI" id="CHEBI:33019"/>
        <dbReference type="ChEBI" id="CHEBI:61560"/>
        <dbReference type="ChEBI" id="CHEBI:173112"/>
        <dbReference type="EC" id="2.7.7.7"/>
    </reaction>
</comment>
<dbReference type="GO" id="GO:0008408">
    <property type="term" value="F:3'-5' exonuclease activity"/>
    <property type="evidence" value="ECO:0007669"/>
    <property type="project" value="InterPro"/>
</dbReference>
<evidence type="ECO:0000256" key="7">
    <source>
        <dbReference type="ARBA" id="ARBA00049244"/>
    </source>
</evidence>
<evidence type="ECO:0000256" key="4">
    <source>
        <dbReference type="ARBA" id="ARBA00022695"/>
    </source>
</evidence>
<dbReference type="GO" id="GO:0003677">
    <property type="term" value="F:DNA binding"/>
    <property type="evidence" value="ECO:0007669"/>
    <property type="project" value="InterPro"/>
</dbReference>
<dbReference type="Gene3D" id="3.40.50.300">
    <property type="entry name" value="P-loop containing nucleotide triphosphate hydrolases"/>
    <property type="match status" value="1"/>
</dbReference>
<dbReference type="InterPro" id="IPR050238">
    <property type="entry name" value="DNA_Rep/Repair_Clamp_Loader"/>
</dbReference>
<evidence type="ECO:0000256" key="1">
    <source>
        <dbReference type="ARBA" id="ARBA00012417"/>
    </source>
</evidence>
<dbReference type="Pfam" id="PF09115">
    <property type="entry name" value="DNApol3-delta_C"/>
    <property type="match status" value="1"/>
</dbReference>
<dbReference type="InterPro" id="IPR004622">
    <property type="entry name" value="DNA_pol_HolB"/>
</dbReference>
<sequence length="339" mass="38025">MSDSIWEDRPVVLPWLKPRWEYLHELKAQNRFPHALLINGPEGIGKACFALALANYVLCRNPQGSVACGRCRSCELTSSGGHPDLYLLRPEEPGKPIKIDQIRELTDFIYSTAQQGGYRVVIIDPADSMNVNAANALLKMLEEPGSNTLLMLLTHRLGQMLPTIKSRCQRVDMPPADNSMAIQWVATQLEVDAAEAAQLLVIAHNSPLQALAYKQDDLLGLRAKVLKGLADILKSRSSAVEVAQSLYKEDLELVLGWIYSWVVDIARSAENQADPELLRHTDAKNMLLALARKVSSKKLYQFSDQVQAARKDLMFRRNPNKQLLMEKLLSDWYALPRAN</sequence>
<dbReference type="GO" id="GO:0006261">
    <property type="term" value="P:DNA-templated DNA replication"/>
    <property type="evidence" value="ECO:0007669"/>
    <property type="project" value="TreeGrafter"/>
</dbReference>
<evidence type="ECO:0000256" key="5">
    <source>
        <dbReference type="ARBA" id="ARBA00022705"/>
    </source>
</evidence>
<dbReference type="InterPro" id="IPR015199">
    <property type="entry name" value="DNA_pol_III_delta_C"/>
</dbReference>
<evidence type="ECO:0000256" key="6">
    <source>
        <dbReference type="ARBA" id="ARBA00022932"/>
    </source>
</evidence>
<evidence type="ECO:0000259" key="8">
    <source>
        <dbReference type="Pfam" id="PF09115"/>
    </source>
</evidence>
<dbReference type="CDD" id="cd00009">
    <property type="entry name" value="AAA"/>
    <property type="match status" value="1"/>
</dbReference>
<dbReference type="RefSeq" id="WP_091358892.1">
    <property type="nucleotide sequence ID" value="NZ_AP025284.1"/>
</dbReference>
<keyword evidence="3" id="KW-0808">Transferase</keyword>
<protein>
    <recommendedName>
        <fullName evidence="2">DNA polymerase III subunit delta'</fullName>
        <ecNumber evidence="1">2.7.7.7</ecNumber>
    </recommendedName>
</protein>
<dbReference type="Gene3D" id="1.20.272.10">
    <property type="match status" value="1"/>
</dbReference>
<dbReference type="GO" id="GO:0003887">
    <property type="term" value="F:DNA-directed DNA polymerase activity"/>
    <property type="evidence" value="ECO:0007669"/>
    <property type="project" value="UniProtKB-KW"/>
</dbReference>
<reference evidence="10" key="1">
    <citation type="submission" date="2016-10" db="EMBL/GenBank/DDBJ databases">
        <authorList>
            <person name="Varghese N."/>
            <person name="Submissions S."/>
        </authorList>
    </citation>
    <scope>NUCLEOTIDE SEQUENCE [LARGE SCALE GENOMIC DNA]</scope>
    <source>
        <strain evidence="10">DSM 18887</strain>
    </source>
</reference>
<dbReference type="NCBIfam" id="TIGR00678">
    <property type="entry name" value="holB"/>
    <property type="match status" value="1"/>
</dbReference>
<gene>
    <name evidence="9" type="ORF">SAMN03080615_02596</name>
</gene>
<dbReference type="InterPro" id="IPR027417">
    <property type="entry name" value="P-loop_NTPase"/>
</dbReference>
<evidence type="ECO:0000313" key="10">
    <source>
        <dbReference type="Proteomes" id="UP000198749"/>
    </source>
</evidence>
<evidence type="ECO:0000256" key="3">
    <source>
        <dbReference type="ARBA" id="ARBA00022679"/>
    </source>
</evidence>
<name>A0A1H9IJB4_9GAMM</name>
<dbReference type="SUPFAM" id="SSF52540">
    <property type="entry name" value="P-loop containing nucleoside triphosphate hydrolases"/>
    <property type="match status" value="1"/>
</dbReference>
<evidence type="ECO:0000313" key="9">
    <source>
        <dbReference type="EMBL" id="SEQ74693.1"/>
    </source>
</evidence>
<evidence type="ECO:0000256" key="2">
    <source>
        <dbReference type="ARBA" id="ARBA00014363"/>
    </source>
</evidence>
<dbReference type="GO" id="GO:0009360">
    <property type="term" value="C:DNA polymerase III complex"/>
    <property type="evidence" value="ECO:0007669"/>
    <property type="project" value="InterPro"/>
</dbReference>
<dbReference type="EC" id="2.7.7.7" evidence="1"/>
<dbReference type="Proteomes" id="UP000198749">
    <property type="component" value="Unassembled WGS sequence"/>
</dbReference>
<dbReference type="NCBIfam" id="NF004310">
    <property type="entry name" value="PRK05707.1"/>
    <property type="match status" value="1"/>
</dbReference>
<dbReference type="AlphaFoldDB" id="A0A1H9IJB4"/>
<keyword evidence="4" id="KW-0548">Nucleotidyltransferase</keyword>
<dbReference type="PANTHER" id="PTHR11669:SF8">
    <property type="entry name" value="DNA POLYMERASE III SUBUNIT DELTA"/>
    <property type="match status" value="1"/>
</dbReference>
<keyword evidence="10" id="KW-1185">Reference proteome</keyword>